<evidence type="ECO:0000256" key="8">
    <source>
        <dbReference type="ARBA" id="ARBA00022840"/>
    </source>
</evidence>
<sequence>MRVGLYFGTFDPIHIGHLIVANQVLEHTDLEKIWIVVSPQNPFKDCNSILLDSHRLKMAFIAVEKYENISVSDVEFKLPRPSYTFDTLEYIKGIYPDLDFSLIMGGDSIDTFHKWKNYKSILDNHRIYVYPRTSEQKKSIEHPNIILLNFPIIQISATYIRNSIKQGKSIRPFLNERVLKYISINNLYNNCV</sequence>
<comment type="function">
    <text evidence="1 11">Catalyzes the reversible adenylation of nicotinate mononucleotide (NaMN) to nicotinic acid adenine dinucleotide (NaAD).</text>
</comment>
<dbReference type="InterPro" id="IPR014729">
    <property type="entry name" value="Rossmann-like_a/b/a_fold"/>
</dbReference>
<evidence type="ECO:0000256" key="3">
    <source>
        <dbReference type="ARBA" id="ARBA00009014"/>
    </source>
</evidence>
<proteinExistence type="inferred from homology"/>
<evidence type="ECO:0000313" key="13">
    <source>
        <dbReference type="EMBL" id="BAV95184.1"/>
    </source>
</evidence>
<keyword evidence="7 11" id="KW-0547">Nucleotide-binding</keyword>
<evidence type="ECO:0000313" key="14">
    <source>
        <dbReference type="Proteomes" id="UP000243197"/>
    </source>
</evidence>
<dbReference type="PANTHER" id="PTHR39321:SF3">
    <property type="entry name" value="PHOSPHOPANTETHEINE ADENYLYLTRANSFERASE"/>
    <property type="match status" value="1"/>
</dbReference>
<evidence type="ECO:0000256" key="6">
    <source>
        <dbReference type="ARBA" id="ARBA00022695"/>
    </source>
</evidence>
<comment type="pathway">
    <text evidence="2 11">Cofactor biosynthesis; NAD(+) biosynthesis; deamido-NAD(+) from nicotinate D-ribonucleotide: step 1/1.</text>
</comment>
<dbReference type="GO" id="GO:0004515">
    <property type="term" value="F:nicotinate-nucleotide adenylyltransferase activity"/>
    <property type="evidence" value="ECO:0007669"/>
    <property type="project" value="UniProtKB-UniRule"/>
</dbReference>
<protein>
    <recommendedName>
        <fullName evidence="11">Probable nicotinate-nucleotide adenylyltransferase</fullName>
        <ecNumber evidence="11">2.7.7.18</ecNumber>
    </recommendedName>
    <alternativeName>
        <fullName evidence="11">Deamido-NAD(+) diphosphorylase</fullName>
    </alternativeName>
    <alternativeName>
        <fullName evidence="11">Deamido-NAD(+) pyrophosphorylase</fullName>
    </alternativeName>
    <alternativeName>
        <fullName evidence="11">Nicotinate mononucleotide adenylyltransferase</fullName>
        <shortName evidence="11">NaMN adenylyltransferase</shortName>
    </alternativeName>
</protein>
<dbReference type="NCBIfam" id="TIGR00125">
    <property type="entry name" value="cyt_tran_rel"/>
    <property type="match status" value="1"/>
</dbReference>
<dbReference type="EC" id="2.7.7.18" evidence="11"/>
<keyword evidence="14" id="KW-1185">Reference proteome</keyword>
<keyword evidence="9 11" id="KW-0520">NAD</keyword>
<keyword evidence="8 11" id="KW-0067">ATP-binding</keyword>
<keyword evidence="4 11" id="KW-0662">Pyridine nucleotide biosynthesis</keyword>
<dbReference type="HAMAP" id="MF_00244">
    <property type="entry name" value="NaMN_adenylyltr"/>
    <property type="match status" value="1"/>
</dbReference>
<feature type="domain" description="Cytidyltransferase-like" evidence="12">
    <location>
        <begin position="5"/>
        <end position="162"/>
    </location>
</feature>
<organism evidence="13 14">
    <name type="scientific">Ichthyobacterium seriolicida</name>
    <dbReference type="NCBI Taxonomy" id="242600"/>
    <lineage>
        <taxon>Bacteria</taxon>
        <taxon>Pseudomonadati</taxon>
        <taxon>Bacteroidota</taxon>
        <taxon>Flavobacteriia</taxon>
        <taxon>Flavobacteriales</taxon>
        <taxon>Ichthyobacteriaceae</taxon>
        <taxon>Ichthyobacterium</taxon>
    </lineage>
</organism>
<accession>A0A1J1ECE9</accession>
<dbReference type="InterPro" id="IPR004821">
    <property type="entry name" value="Cyt_trans-like"/>
</dbReference>
<dbReference type="GO" id="GO:0009435">
    <property type="term" value="P:NAD+ biosynthetic process"/>
    <property type="evidence" value="ECO:0007669"/>
    <property type="project" value="UniProtKB-UniRule"/>
</dbReference>
<comment type="catalytic activity">
    <reaction evidence="10 11">
        <text>nicotinate beta-D-ribonucleotide + ATP + H(+) = deamido-NAD(+) + diphosphate</text>
        <dbReference type="Rhea" id="RHEA:22860"/>
        <dbReference type="ChEBI" id="CHEBI:15378"/>
        <dbReference type="ChEBI" id="CHEBI:30616"/>
        <dbReference type="ChEBI" id="CHEBI:33019"/>
        <dbReference type="ChEBI" id="CHEBI:57502"/>
        <dbReference type="ChEBI" id="CHEBI:58437"/>
        <dbReference type="EC" id="2.7.7.18"/>
    </reaction>
</comment>
<dbReference type="SUPFAM" id="SSF52374">
    <property type="entry name" value="Nucleotidylyl transferase"/>
    <property type="match status" value="1"/>
</dbReference>
<evidence type="ECO:0000256" key="2">
    <source>
        <dbReference type="ARBA" id="ARBA00005019"/>
    </source>
</evidence>
<dbReference type="Pfam" id="PF01467">
    <property type="entry name" value="CTP_transf_like"/>
    <property type="match status" value="1"/>
</dbReference>
<evidence type="ECO:0000256" key="4">
    <source>
        <dbReference type="ARBA" id="ARBA00022642"/>
    </source>
</evidence>
<evidence type="ECO:0000256" key="10">
    <source>
        <dbReference type="ARBA" id="ARBA00048721"/>
    </source>
</evidence>
<reference evidence="13 14" key="1">
    <citation type="submission" date="2014-03" db="EMBL/GenBank/DDBJ databases">
        <title>complete genome sequence of Flavobacteriaceae bacterium JBKA-6.</title>
        <authorList>
            <person name="Takano T."/>
            <person name="Nakamura Y."/>
            <person name="Takuma S."/>
            <person name="Yasuike M."/>
            <person name="Matsuyama T."/>
            <person name="Sakai T."/>
            <person name="Fujiwara A."/>
            <person name="Kimoto K."/>
            <person name="Fukuda Y."/>
            <person name="Kondo H."/>
            <person name="Hirono I."/>
            <person name="Nakayasu C."/>
        </authorList>
    </citation>
    <scope>NUCLEOTIDE SEQUENCE [LARGE SCALE GENOMIC DNA]</scope>
    <source>
        <strain evidence="13 14">JBKA-6</strain>
    </source>
</reference>
<dbReference type="Proteomes" id="UP000243197">
    <property type="component" value="Chromosome"/>
</dbReference>
<evidence type="ECO:0000259" key="12">
    <source>
        <dbReference type="Pfam" id="PF01467"/>
    </source>
</evidence>
<dbReference type="EMBL" id="AP014564">
    <property type="protein sequence ID" value="BAV95184.1"/>
    <property type="molecule type" value="Genomic_DNA"/>
</dbReference>
<dbReference type="NCBIfam" id="TIGR00482">
    <property type="entry name" value="nicotinate (nicotinamide) nucleotide adenylyltransferase"/>
    <property type="match status" value="1"/>
</dbReference>
<dbReference type="KEGG" id="ise:JBKA6_1171"/>
<evidence type="ECO:0000256" key="9">
    <source>
        <dbReference type="ARBA" id="ARBA00023027"/>
    </source>
</evidence>
<dbReference type="CDD" id="cd02165">
    <property type="entry name" value="NMNAT"/>
    <property type="match status" value="1"/>
</dbReference>
<evidence type="ECO:0000256" key="5">
    <source>
        <dbReference type="ARBA" id="ARBA00022679"/>
    </source>
</evidence>
<dbReference type="OrthoDB" id="5295945at2"/>
<dbReference type="Gene3D" id="3.40.50.620">
    <property type="entry name" value="HUPs"/>
    <property type="match status" value="1"/>
</dbReference>
<dbReference type="PANTHER" id="PTHR39321">
    <property type="entry name" value="NICOTINATE-NUCLEOTIDE ADENYLYLTRANSFERASE-RELATED"/>
    <property type="match status" value="1"/>
</dbReference>
<name>A0A1J1ECE9_9FLAO</name>
<dbReference type="AlphaFoldDB" id="A0A1J1ECE9"/>
<keyword evidence="5 11" id="KW-0808">Transferase</keyword>
<evidence type="ECO:0000256" key="1">
    <source>
        <dbReference type="ARBA" id="ARBA00002324"/>
    </source>
</evidence>
<keyword evidence="6 11" id="KW-0548">Nucleotidyltransferase</keyword>
<dbReference type="UniPathway" id="UPA00253">
    <property type="reaction ID" value="UER00332"/>
</dbReference>
<comment type="similarity">
    <text evidence="3 11">Belongs to the NadD family.</text>
</comment>
<dbReference type="RefSeq" id="WP_096686770.1">
    <property type="nucleotide sequence ID" value="NZ_AP014564.1"/>
</dbReference>
<evidence type="ECO:0000256" key="7">
    <source>
        <dbReference type="ARBA" id="ARBA00022741"/>
    </source>
</evidence>
<evidence type="ECO:0000256" key="11">
    <source>
        <dbReference type="HAMAP-Rule" id="MF_00244"/>
    </source>
</evidence>
<gene>
    <name evidence="11" type="primary">nadD</name>
    <name evidence="13" type="ORF">JBKA6_1171</name>
</gene>
<dbReference type="GO" id="GO:0005524">
    <property type="term" value="F:ATP binding"/>
    <property type="evidence" value="ECO:0007669"/>
    <property type="project" value="UniProtKB-KW"/>
</dbReference>
<dbReference type="InterPro" id="IPR005248">
    <property type="entry name" value="NadD/NMNAT"/>
</dbReference>